<proteinExistence type="predicted"/>
<dbReference type="AlphaFoldDB" id="A0A6S4T5T7"/>
<evidence type="ECO:0000313" key="12">
    <source>
        <dbReference type="Proteomes" id="UP000515756"/>
    </source>
</evidence>
<dbReference type="GO" id="GO:0005886">
    <property type="term" value="C:plasma membrane"/>
    <property type="evidence" value="ECO:0007669"/>
    <property type="project" value="UniProtKB-SubCell"/>
</dbReference>
<evidence type="ECO:0000256" key="4">
    <source>
        <dbReference type="ARBA" id="ARBA00022636"/>
    </source>
</evidence>
<dbReference type="PANTHER" id="PTHR33121:SF80">
    <property type="entry name" value="CYCLIC DI-GMP PHOSPHODIESTERASE PDEL"/>
    <property type="match status" value="1"/>
</dbReference>
<dbReference type="Proteomes" id="UP000515756">
    <property type="component" value="Chromosome"/>
</dbReference>
<keyword evidence="7" id="KW-1133">Transmembrane helix</keyword>
<dbReference type="FunFam" id="3.20.20.450:FF:000001">
    <property type="entry name" value="Cyclic di-GMP phosphodiesterase yahA"/>
    <property type="match status" value="1"/>
</dbReference>
<evidence type="ECO:0000256" key="1">
    <source>
        <dbReference type="ARBA" id="ARBA00004651"/>
    </source>
</evidence>
<dbReference type="PROSITE" id="PS50883">
    <property type="entry name" value="EAL"/>
    <property type="match status" value="1"/>
</dbReference>
<gene>
    <name evidence="11" type="ORF">WP2W18E01_20060</name>
</gene>
<dbReference type="SMART" id="SM00052">
    <property type="entry name" value="EAL"/>
    <property type="match status" value="1"/>
</dbReference>
<evidence type="ECO:0000256" key="2">
    <source>
        <dbReference type="ARBA" id="ARBA00012282"/>
    </source>
</evidence>
<evidence type="ECO:0000256" key="5">
    <source>
        <dbReference type="ARBA" id="ARBA00022692"/>
    </source>
</evidence>
<keyword evidence="4" id="KW-0973">c-di-GMP</keyword>
<sequence length="530" mass="58935">MPARIGCTMPTDPLAQRLRLAIVLGLLLLVGLTALNLLQAASGLRKDNARSLNHARAMIESAINDSQSLVEAAHPLAMGRCQDEQLALRDLITASPYARALYVLEDQQLRCTTLHRPILTRDIPRGPAGNQTLILARHSPITGQTAILYRQPSGDRTLLVELDGFHIFGALQAVMGEDNLFFLLGDQALDGHGRTLPAARLLEGGQRLQQSEPTAHPYRLVALNGYKEVLAFAWAYNQENLLAAPVLALLLGLLTFYLRGRSGSPRSELARAMAAREFIPHLQPVMDRQGRLRGCEVLMRWRHPTQGMIAPNHFIPLAEECGYIVPMTRQLMAQTRDYLVGVADRLPPGFHVAVNVCAQHFKNQDIVAECRDFLRAFPGQDLRLVLEVTEREMVDADEQTRAIFDALDELGVLIAIDDFGTGHSSLCYLQMFHVDIIKIDRSFIKGMKEEGPSRHIVENILDLAHRMGLALVAEGVETQEQVEMARHYGIDYLQGFYFAKPLPPAQFTDLLTSATRPEPSRRHDGVSLLP</sequence>
<evidence type="ECO:0000313" key="11">
    <source>
        <dbReference type="EMBL" id="BBQ30424.1"/>
    </source>
</evidence>
<evidence type="ECO:0000256" key="6">
    <source>
        <dbReference type="ARBA" id="ARBA00022801"/>
    </source>
</evidence>
<keyword evidence="6" id="KW-0378">Hydrolase</keyword>
<evidence type="ECO:0000256" key="7">
    <source>
        <dbReference type="ARBA" id="ARBA00022989"/>
    </source>
</evidence>
<dbReference type="Gene3D" id="3.20.20.450">
    <property type="entry name" value="EAL domain"/>
    <property type="match status" value="1"/>
</dbReference>
<dbReference type="Pfam" id="PF00563">
    <property type="entry name" value="EAL"/>
    <property type="match status" value="1"/>
</dbReference>
<evidence type="ECO:0000256" key="8">
    <source>
        <dbReference type="ARBA" id="ARBA00023136"/>
    </source>
</evidence>
<protein>
    <recommendedName>
        <fullName evidence="2">cyclic-guanylate-specific phosphodiesterase</fullName>
        <ecNumber evidence="2">3.1.4.52</ecNumber>
    </recommendedName>
</protein>
<evidence type="ECO:0000256" key="9">
    <source>
        <dbReference type="ARBA" id="ARBA00034290"/>
    </source>
</evidence>
<feature type="domain" description="EAL" evidence="10">
    <location>
        <begin position="262"/>
        <end position="515"/>
    </location>
</feature>
<keyword evidence="8" id="KW-0472">Membrane</keyword>
<accession>A0A6S4T5T7</accession>
<comment type="catalytic activity">
    <reaction evidence="9">
        <text>3',3'-c-di-GMP + H2O = 5'-phosphoguanylyl(3'-&gt;5')guanosine + H(+)</text>
        <dbReference type="Rhea" id="RHEA:24902"/>
        <dbReference type="ChEBI" id="CHEBI:15377"/>
        <dbReference type="ChEBI" id="CHEBI:15378"/>
        <dbReference type="ChEBI" id="CHEBI:58754"/>
        <dbReference type="ChEBI" id="CHEBI:58805"/>
        <dbReference type="EC" id="3.1.4.52"/>
    </reaction>
</comment>
<evidence type="ECO:0000259" key="10">
    <source>
        <dbReference type="PROSITE" id="PS50883"/>
    </source>
</evidence>
<dbReference type="EC" id="3.1.4.52" evidence="2"/>
<dbReference type="InterPro" id="IPR001633">
    <property type="entry name" value="EAL_dom"/>
</dbReference>
<dbReference type="EMBL" id="AP021927">
    <property type="protein sequence ID" value="BBQ30424.1"/>
    <property type="molecule type" value="Genomic_DNA"/>
</dbReference>
<organism evidence="11 12">
    <name type="scientific">Aeromonas caviae</name>
    <name type="common">Aeromonas punctata</name>
    <dbReference type="NCBI Taxonomy" id="648"/>
    <lineage>
        <taxon>Bacteria</taxon>
        <taxon>Pseudomonadati</taxon>
        <taxon>Pseudomonadota</taxon>
        <taxon>Gammaproteobacteria</taxon>
        <taxon>Aeromonadales</taxon>
        <taxon>Aeromonadaceae</taxon>
        <taxon>Aeromonas</taxon>
    </lineage>
</organism>
<comment type="subcellular location">
    <subcellularLocation>
        <location evidence="1">Cell membrane</location>
        <topology evidence="1">Multi-pass membrane protein</topology>
    </subcellularLocation>
</comment>
<dbReference type="CDD" id="cd01948">
    <property type="entry name" value="EAL"/>
    <property type="match status" value="1"/>
</dbReference>
<reference evidence="11 12" key="1">
    <citation type="submission" date="2019-12" db="EMBL/GenBank/DDBJ databases">
        <title>complete genome sequences of Aeromonas caviae str. WP2-W18-ESBL-01 isolated from wastewater treatment plant effluent.</title>
        <authorList>
            <person name="Sekizuka T."/>
            <person name="Itokawa K."/>
            <person name="Yatsu K."/>
            <person name="Inamine Y."/>
            <person name="Kuroda M."/>
        </authorList>
    </citation>
    <scope>NUCLEOTIDE SEQUENCE [LARGE SCALE GENOMIC DNA]</scope>
    <source>
        <strain evidence="11 12">WP2-W18-ESBL-01</strain>
    </source>
</reference>
<dbReference type="InterPro" id="IPR035919">
    <property type="entry name" value="EAL_sf"/>
</dbReference>
<dbReference type="InterPro" id="IPR024744">
    <property type="entry name" value="CSS-motif_dom"/>
</dbReference>
<keyword evidence="5" id="KW-0812">Transmembrane</keyword>
<dbReference type="GO" id="GO:0071111">
    <property type="term" value="F:cyclic-guanylate-specific phosphodiesterase activity"/>
    <property type="evidence" value="ECO:0007669"/>
    <property type="project" value="UniProtKB-EC"/>
</dbReference>
<evidence type="ECO:0000256" key="3">
    <source>
        <dbReference type="ARBA" id="ARBA00022475"/>
    </source>
</evidence>
<dbReference type="SUPFAM" id="SSF141868">
    <property type="entry name" value="EAL domain-like"/>
    <property type="match status" value="1"/>
</dbReference>
<dbReference type="Pfam" id="PF12792">
    <property type="entry name" value="CSS-motif"/>
    <property type="match status" value="1"/>
</dbReference>
<dbReference type="InterPro" id="IPR050706">
    <property type="entry name" value="Cyclic-di-GMP_PDE-like"/>
</dbReference>
<dbReference type="PANTHER" id="PTHR33121">
    <property type="entry name" value="CYCLIC DI-GMP PHOSPHODIESTERASE PDEF"/>
    <property type="match status" value="1"/>
</dbReference>
<keyword evidence="3" id="KW-1003">Cell membrane</keyword>
<name>A0A6S4T5T7_AERCA</name>